<reference evidence="1" key="1">
    <citation type="submission" date="2021-05" db="EMBL/GenBank/DDBJ databases">
        <authorList>
            <person name="Alioto T."/>
            <person name="Alioto T."/>
            <person name="Gomez Garrido J."/>
        </authorList>
    </citation>
    <scope>NUCLEOTIDE SEQUENCE</scope>
</reference>
<protein>
    <submittedName>
        <fullName evidence="1">(northern house mosquito) hypothetical protein</fullName>
    </submittedName>
</protein>
<dbReference type="AlphaFoldDB" id="A0A8D8BJ64"/>
<dbReference type="EMBL" id="HBUE01079102">
    <property type="protein sequence ID" value="CAG6476716.1"/>
    <property type="molecule type" value="Transcribed_RNA"/>
</dbReference>
<proteinExistence type="predicted"/>
<name>A0A8D8BJ64_CULPI</name>
<organism evidence="1">
    <name type="scientific">Culex pipiens</name>
    <name type="common">House mosquito</name>
    <dbReference type="NCBI Taxonomy" id="7175"/>
    <lineage>
        <taxon>Eukaryota</taxon>
        <taxon>Metazoa</taxon>
        <taxon>Ecdysozoa</taxon>
        <taxon>Arthropoda</taxon>
        <taxon>Hexapoda</taxon>
        <taxon>Insecta</taxon>
        <taxon>Pterygota</taxon>
        <taxon>Neoptera</taxon>
        <taxon>Endopterygota</taxon>
        <taxon>Diptera</taxon>
        <taxon>Nematocera</taxon>
        <taxon>Culicoidea</taxon>
        <taxon>Culicidae</taxon>
        <taxon>Culicinae</taxon>
        <taxon>Culicini</taxon>
        <taxon>Culex</taxon>
        <taxon>Culex</taxon>
    </lineage>
</organism>
<sequence>MPVRVRLPSFGQIPLDQTAHLFQLVVKLDLLGVLGRSSANGLNRSIATTVAPWWWSRASQRFRQFGRLHLPVDWIVFGHQKRVRIHGQAVQNLLLNVGLDVPLLLQGLMSDERRLKLTLLGEHALRLGHRVKLRSSVLDVELDHAANSAVACHQGASKKFLAVNVPRANVPEHGAPIRRKVNRITAREHVQRVPVVNRVVSPESLHGVLLRPKVHQSVVKVGLLLELEVIIVLQLEKPAHQKSLGGKVMPDGTKALRSVRASEVAHVNRPQMSQRPIPRAPTIHHSSTQILNRVRHVTQPSLTLRFGQLLRRNRGHHRIDRRLPLQRGITVLVELIEIAIRNFILDRRWLFNTRRAGKRQRFQLDGVSRQLRVGKVRFRHCRGKVSQCSLQEIRS</sequence>
<accession>A0A8D8BJ64</accession>
<evidence type="ECO:0000313" key="1">
    <source>
        <dbReference type="EMBL" id="CAG6476716.1"/>
    </source>
</evidence>